<keyword evidence="7" id="KW-1185">Reference proteome</keyword>
<feature type="domain" description="Ketopantoate reductase C-terminal" evidence="5">
    <location>
        <begin position="222"/>
        <end position="309"/>
    </location>
</feature>
<organism evidence="6 7">
    <name type="scientific">Dactylosporangium matsuzakiense</name>
    <dbReference type="NCBI Taxonomy" id="53360"/>
    <lineage>
        <taxon>Bacteria</taxon>
        <taxon>Bacillati</taxon>
        <taxon>Actinomycetota</taxon>
        <taxon>Actinomycetes</taxon>
        <taxon>Micromonosporales</taxon>
        <taxon>Micromonosporaceae</taxon>
        <taxon>Dactylosporangium</taxon>
    </lineage>
</organism>
<dbReference type="InterPro" id="IPR050838">
    <property type="entry name" value="Ketopantoate_reductase"/>
</dbReference>
<evidence type="ECO:0000313" key="6">
    <source>
        <dbReference type="EMBL" id="GLK99302.1"/>
    </source>
</evidence>
<name>A0A9W6KD63_9ACTN</name>
<evidence type="ECO:0000256" key="2">
    <source>
        <dbReference type="ARBA" id="ARBA00022857"/>
    </source>
</evidence>
<protein>
    <submittedName>
        <fullName evidence="6">Ketopantoate reductase</fullName>
    </submittedName>
</protein>
<dbReference type="InterPro" id="IPR013752">
    <property type="entry name" value="KPA_reductase"/>
</dbReference>
<gene>
    <name evidence="6" type="ORF">GCM10017581_010430</name>
</gene>
<dbReference type="InterPro" id="IPR008927">
    <property type="entry name" value="6-PGluconate_DH-like_C_sf"/>
</dbReference>
<sequence length="334" mass="34688">MSRYVVIGGGAVGGLFAAQLTLAGIPAVLVARGRHLEAIRASGLRIRRPHGDDVVRLATAAGPGEVRLTPQDVLVLATKAQDAEAALTAWAWQPVHAEPGAPAGLGADLPVLTVQNGLATEDAALRRFGRVYGVTVAVAASYLTPGEVVNPSYPVNGALWLGRYPDRADPAAAQFARDWTAAGFAVHSVPDITAWKARKLFVSVRNGLDLLDGNDEGKARAGALLVTEAEAVLAAAGIVPAPPEALRAGATLTFEPVPGHVPGRLSTWQSFARGAGSEVDHLNGEIVRLGRRHGVATPVNERLQRLLGAQAAAGRPPGTHTVDELLTVLADLRG</sequence>
<proteinExistence type="inferred from homology"/>
<dbReference type="PANTHER" id="PTHR43765">
    <property type="entry name" value="2-DEHYDROPANTOATE 2-REDUCTASE-RELATED"/>
    <property type="match status" value="1"/>
</dbReference>
<comment type="caution">
    <text evidence="6">The sequence shown here is derived from an EMBL/GenBank/DDBJ whole genome shotgun (WGS) entry which is preliminary data.</text>
</comment>
<dbReference type="Gene3D" id="3.40.50.720">
    <property type="entry name" value="NAD(P)-binding Rossmann-like Domain"/>
    <property type="match status" value="1"/>
</dbReference>
<accession>A0A9W6KD63</accession>
<dbReference type="Pfam" id="PF02558">
    <property type="entry name" value="ApbA"/>
    <property type="match status" value="1"/>
</dbReference>
<dbReference type="SUPFAM" id="SSF51735">
    <property type="entry name" value="NAD(P)-binding Rossmann-fold domains"/>
    <property type="match status" value="1"/>
</dbReference>
<reference evidence="6" key="2">
    <citation type="submission" date="2023-01" db="EMBL/GenBank/DDBJ databases">
        <authorList>
            <person name="Sun Q."/>
            <person name="Evtushenko L."/>
        </authorList>
    </citation>
    <scope>NUCLEOTIDE SEQUENCE</scope>
    <source>
        <strain evidence="6">VKM Ac-1321</strain>
    </source>
</reference>
<evidence type="ECO:0000259" key="5">
    <source>
        <dbReference type="Pfam" id="PF08546"/>
    </source>
</evidence>
<dbReference type="EMBL" id="BSFP01000003">
    <property type="protein sequence ID" value="GLK99302.1"/>
    <property type="molecule type" value="Genomic_DNA"/>
</dbReference>
<dbReference type="Proteomes" id="UP001143480">
    <property type="component" value="Unassembled WGS sequence"/>
</dbReference>
<evidence type="ECO:0000313" key="7">
    <source>
        <dbReference type="Proteomes" id="UP001143480"/>
    </source>
</evidence>
<dbReference type="SUPFAM" id="SSF48179">
    <property type="entry name" value="6-phosphogluconate dehydrogenase C-terminal domain-like"/>
    <property type="match status" value="1"/>
</dbReference>
<dbReference type="InterPro" id="IPR036291">
    <property type="entry name" value="NAD(P)-bd_dom_sf"/>
</dbReference>
<dbReference type="Pfam" id="PF08546">
    <property type="entry name" value="ApbA_C"/>
    <property type="match status" value="1"/>
</dbReference>
<dbReference type="RefSeq" id="WP_271188958.1">
    <property type="nucleotide sequence ID" value="NZ_BSFP01000003.1"/>
</dbReference>
<evidence type="ECO:0000256" key="3">
    <source>
        <dbReference type="ARBA" id="ARBA00023002"/>
    </source>
</evidence>
<dbReference type="AlphaFoldDB" id="A0A9W6KD63"/>
<evidence type="ECO:0000259" key="4">
    <source>
        <dbReference type="Pfam" id="PF02558"/>
    </source>
</evidence>
<keyword evidence="3" id="KW-0560">Oxidoreductase</keyword>
<dbReference type="InterPro" id="IPR013332">
    <property type="entry name" value="KPR_N"/>
</dbReference>
<dbReference type="PANTHER" id="PTHR43765:SF2">
    <property type="entry name" value="2-DEHYDROPANTOATE 2-REDUCTASE"/>
    <property type="match status" value="1"/>
</dbReference>
<dbReference type="InterPro" id="IPR013328">
    <property type="entry name" value="6PGD_dom2"/>
</dbReference>
<dbReference type="Gene3D" id="1.10.1040.10">
    <property type="entry name" value="N-(1-d-carboxylethyl)-l-norvaline Dehydrogenase, domain 2"/>
    <property type="match status" value="1"/>
</dbReference>
<reference evidence="6" key="1">
    <citation type="journal article" date="2014" name="Int. J. Syst. Evol. Microbiol.">
        <title>Complete genome sequence of Corynebacterium casei LMG S-19264T (=DSM 44701T), isolated from a smear-ripened cheese.</title>
        <authorList>
            <consortium name="US DOE Joint Genome Institute (JGI-PGF)"/>
            <person name="Walter F."/>
            <person name="Albersmeier A."/>
            <person name="Kalinowski J."/>
            <person name="Ruckert C."/>
        </authorList>
    </citation>
    <scope>NUCLEOTIDE SEQUENCE</scope>
    <source>
        <strain evidence="6">VKM Ac-1321</strain>
    </source>
</reference>
<keyword evidence="2" id="KW-0521">NADP</keyword>
<dbReference type="GO" id="GO:0005737">
    <property type="term" value="C:cytoplasm"/>
    <property type="evidence" value="ECO:0007669"/>
    <property type="project" value="TreeGrafter"/>
</dbReference>
<dbReference type="GO" id="GO:0008677">
    <property type="term" value="F:2-dehydropantoate 2-reductase activity"/>
    <property type="evidence" value="ECO:0007669"/>
    <property type="project" value="TreeGrafter"/>
</dbReference>
<feature type="domain" description="Ketopantoate reductase N-terminal" evidence="4">
    <location>
        <begin position="5"/>
        <end position="164"/>
    </location>
</feature>
<dbReference type="GO" id="GO:0050661">
    <property type="term" value="F:NADP binding"/>
    <property type="evidence" value="ECO:0007669"/>
    <property type="project" value="TreeGrafter"/>
</dbReference>
<evidence type="ECO:0000256" key="1">
    <source>
        <dbReference type="ARBA" id="ARBA00007870"/>
    </source>
</evidence>
<comment type="similarity">
    <text evidence="1">Belongs to the ketopantoate reductase family.</text>
</comment>